<keyword evidence="2" id="KW-0813">Transport</keyword>
<feature type="transmembrane region" description="Helical" evidence="11">
    <location>
        <begin position="188"/>
        <end position="208"/>
    </location>
</feature>
<evidence type="ECO:0000256" key="5">
    <source>
        <dbReference type="ARBA" id="ARBA00022692"/>
    </source>
</evidence>
<keyword evidence="5 11" id="KW-0812">Transmembrane</keyword>
<evidence type="ECO:0000256" key="9">
    <source>
        <dbReference type="ARBA" id="ARBA00023004"/>
    </source>
</evidence>
<dbReference type="Pfam" id="PF01654">
    <property type="entry name" value="Cyt_bd_oxida_I"/>
    <property type="match status" value="1"/>
</dbReference>
<keyword evidence="3" id="KW-1003">Cell membrane</keyword>
<dbReference type="GO" id="GO:0070069">
    <property type="term" value="C:cytochrome complex"/>
    <property type="evidence" value="ECO:0007669"/>
    <property type="project" value="InterPro"/>
</dbReference>
<gene>
    <name evidence="12" type="ORF">SAMN02745355_0109</name>
</gene>
<comment type="subcellular location">
    <subcellularLocation>
        <location evidence="1">Cell membrane</location>
        <topology evidence="1">Multi-pass membrane protein</topology>
    </subcellularLocation>
</comment>
<accession>A0A8G2FVG8</accession>
<feature type="transmembrane region" description="Helical" evidence="11">
    <location>
        <begin position="87"/>
        <end position="115"/>
    </location>
</feature>
<dbReference type="EMBL" id="FWYE01000001">
    <property type="protein sequence ID" value="SMD30242.1"/>
    <property type="molecule type" value="Genomic_DNA"/>
</dbReference>
<dbReference type="Proteomes" id="UP000192315">
    <property type="component" value="Unassembled WGS sequence"/>
</dbReference>
<evidence type="ECO:0000256" key="8">
    <source>
        <dbReference type="ARBA" id="ARBA00022989"/>
    </source>
</evidence>
<keyword evidence="10 11" id="KW-0472">Membrane</keyword>
<evidence type="ECO:0000313" key="12">
    <source>
        <dbReference type="EMBL" id="SMD30242.1"/>
    </source>
</evidence>
<name>A0A8G2FVG8_PICTO</name>
<dbReference type="GO" id="GO:0016682">
    <property type="term" value="F:oxidoreductase activity, acting on diphenols and related substances as donors, oxygen as acceptor"/>
    <property type="evidence" value="ECO:0007669"/>
    <property type="project" value="TreeGrafter"/>
</dbReference>
<dbReference type="PANTHER" id="PTHR30365:SF14">
    <property type="entry name" value="CYTOCHROME BD MENAQUINOL OXIDASE SUBUNIT I-RELATED"/>
    <property type="match status" value="1"/>
</dbReference>
<dbReference type="GO" id="GO:0020037">
    <property type="term" value="F:heme binding"/>
    <property type="evidence" value="ECO:0007669"/>
    <property type="project" value="TreeGrafter"/>
</dbReference>
<feature type="transmembrane region" description="Helical" evidence="11">
    <location>
        <begin position="415"/>
        <end position="437"/>
    </location>
</feature>
<evidence type="ECO:0000256" key="1">
    <source>
        <dbReference type="ARBA" id="ARBA00004651"/>
    </source>
</evidence>
<organism evidence="12 13">
    <name type="scientific">Picrophilus torridus (strain ATCC 700027 / DSM 9790 / JCM 10055 / NBRC 100828 / KAW 2/3)</name>
    <dbReference type="NCBI Taxonomy" id="1122961"/>
    <lineage>
        <taxon>Archaea</taxon>
        <taxon>Methanobacteriati</taxon>
        <taxon>Thermoplasmatota</taxon>
        <taxon>Thermoplasmata</taxon>
        <taxon>Thermoplasmatales</taxon>
        <taxon>Picrophilaceae</taxon>
        <taxon>Picrophilus</taxon>
    </lineage>
</organism>
<feature type="transmembrane region" description="Helical" evidence="11">
    <location>
        <begin position="332"/>
        <end position="353"/>
    </location>
</feature>
<evidence type="ECO:0000256" key="3">
    <source>
        <dbReference type="ARBA" id="ARBA00022475"/>
    </source>
</evidence>
<reference evidence="12 13" key="1">
    <citation type="submission" date="2017-04" db="EMBL/GenBank/DDBJ databases">
        <authorList>
            <person name="Varghese N."/>
            <person name="Submissions S."/>
        </authorList>
    </citation>
    <scope>NUCLEOTIDE SEQUENCE [LARGE SCALE GENOMIC DNA]</scope>
    <source>
        <strain evidence="12 13">DSM 9789</strain>
    </source>
</reference>
<keyword evidence="9" id="KW-0408">Iron</keyword>
<dbReference type="PANTHER" id="PTHR30365">
    <property type="entry name" value="CYTOCHROME D UBIQUINOL OXIDASE"/>
    <property type="match status" value="1"/>
</dbReference>
<keyword evidence="4" id="KW-0349">Heme</keyword>
<evidence type="ECO:0000313" key="13">
    <source>
        <dbReference type="Proteomes" id="UP000192315"/>
    </source>
</evidence>
<keyword evidence="7" id="KW-0249">Electron transport</keyword>
<dbReference type="GO" id="GO:0046872">
    <property type="term" value="F:metal ion binding"/>
    <property type="evidence" value="ECO:0007669"/>
    <property type="project" value="UniProtKB-KW"/>
</dbReference>
<feature type="transmembrane region" description="Helical" evidence="11">
    <location>
        <begin position="220"/>
        <end position="242"/>
    </location>
</feature>
<dbReference type="GO" id="GO:0019646">
    <property type="term" value="P:aerobic electron transport chain"/>
    <property type="evidence" value="ECO:0007669"/>
    <property type="project" value="InterPro"/>
</dbReference>
<evidence type="ECO:0000256" key="7">
    <source>
        <dbReference type="ARBA" id="ARBA00022982"/>
    </source>
</evidence>
<keyword evidence="8 11" id="KW-1133">Transmembrane helix</keyword>
<feature type="transmembrane region" description="Helical" evidence="11">
    <location>
        <begin position="12"/>
        <end position="39"/>
    </location>
</feature>
<evidence type="ECO:0000256" key="2">
    <source>
        <dbReference type="ARBA" id="ARBA00022448"/>
    </source>
</evidence>
<evidence type="ECO:0000256" key="4">
    <source>
        <dbReference type="ARBA" id="ARBA00022617"/>
    </source>
</evidence>
<dbReference type="GO" id="GO:0009055">
    <property type="term" value="F:electron transfer activity"/>
    <property type="evidence" value="ECO:0007669"/>
    <property type="project" value="InterPro"/>
</dbReference>
<evidence type="ECO:0000256" key="6">
    <source>
        <dbReference type="ARBA" id="ARBA00022723"/>
    </source>
</evidence>
<comment type="caution">
    <text evidence="12">The sequence shown here is derived from an EMBL/GenBank/DDBJ whole genome shotgun (WGS) entry which is preliminary data.</text>
</comment>
<dbReference type="InterPro" id="IPR002585">
    <property type="entry name" value="Cyt-d_ubiquinol_oxidase_su_1"/>
</dbReference>
<sequence>MVSYPVWDSAMFAYTISSHILLVTLTLGLALLITISEFIGIKYKNRYFLTLARKASTALVINFAVGTASGIFMAVELYLFWPEFMKVVGAVAMSAFYAEVFAFLLESITLMMYVYFWDNFKNRWNHWLTSIGVLVGTGGSAALITDVNAWMNTPEGSFNIPYYLKTGIITDVNPWKVFWEPSTFAEQFHMYAVEYFAGSMMLLGYFAYKYLRSSGADERLVYSAGLKILSVIAIIDIIIVGASGSNELDTLLVVEPLKYAALEQDMVPVTYGAPEHIFGVIINGHPAYYVNLPLAQSLLAYPFTFGHGYIPGLSSYPSSVWPPSFVHDTLDLMVGFGVLMGFFWLIVVIMYFMKKDPLNKRSVLKALMFFSGMAVYTMEDGWYTAEVGRVPGIILYDKPPYYVMTIGQAASTSPVVFPLGMAIIIFYIVLIPLTLYFMAKVLKVSNIEDDLRHADDDLSKVGKSTPAGMR</sequence>
<dbReference type="AlphaFoldDB" id="A0A8G2FVG8"/>
<evidence type="ECO:0000256" key="11">
    <source>
        <dbReference type="SAM" id="Phobius"/>
    </source>
</evidence>
<evidence type="ECO:0000256" key="10">
    <source>
        <dbReference type="ARBA" id="ARBA00023136"/>
    </source>
</evidence>
<feature type="transmembrane region" description="Helical" evidence="11">
    <location>
        <begin position="127"/>
        <end position="145"/>
    </location>
</feature>
<protein>
    <submittedName>
        <fullName evidence="12">Cytochrome bd-I ubiquinol oxidase subunit 1 apoprotein</fullName>
    </submittedName>
</protein>
<keyword evidence="6" id="KW-0479">Metal-binding</keyword>
<keyword evidence="13" id="KW-1185">Reference proteome</keyword>
<proteinExistence type="predicted"/>
<feature type="transmembrane region" description="Helical" evidence="11">
    <location>
        <begin position="59"/>
        <end position="81"/>
    </location>
</feature>
<dbReference type="GO" id="GO:0005886">
    <property type="term" value="C:plasma membrane"/>
    <property type="evidence" value="ECO:0007669"/>
    <property type="project" value="UniProtKB-SubCell"/>
</dbReference>